<evidence type="ECO:0000313" key="1">
    <source>
        <dbReference type="EMBL" id="CAD8123714.1"/>
    </source>
</evidence>
<gene>
    <name evidence="1" type="ORF">PSON_ATCC_30995.1.T1460140</name>
</gene>
<dbReference type="PANTHER" id="PTHR33706:SF1">
    <property type="entry name" value="TPR REPEAT PROTEIN"/>
    <property type="match status" value="1"/>
</dbReference>
<organism evidence="1 2">
    <name type="scientific">Paramecium sonneborni</name>
    <dbReference type="NCBI Taxonomy" id="65129"/>
    <lineage>
        <taxon>Eukaryota</taxon>
        <taxon>Sar</taxon>
        <taxon>Alveolata</taxon>
        <taxon>Ciliophora</taxon>
        <taxon>Intramacronucleata</taxon>
        <taxon>Oligohymenophorea</taxon>
        <taxon>Peniculida</taxon>
        <taxon>Parameciidae</taxon>
        <taxon>Paramecium</taxon>
    </lineage>
</organism>
<dbReference type="OrthoDB" id="5981048at2759"/>
<evidence type="ECO:0000313" key="2">
    <source>
        <dbReference type="Proteomes" id="UP000692954"/>
    </source>
</evidence>
<proteinExistence type="predicted"/>
<sequence length="345" mass="39584">MEGSYKDGKKVGQWVLIFNNQEKGGGCYNDEGLKNGCWTELHEKYNEQCQISIKGQYINGIKSNSWIITYQDKHLGGGDYEESQKTGHWIEVYENFNDRCQIILEGEYIKGQKSGQWITKLRESSVEQFQLIIGQGNYKDGLKIGEWIDIDLNYELTNQITYCGEYQNGRKLGFWQIKQNQVVIGGGVYLLGAIKDGQWVELDDNFSDLCQIFYSGQYKNGIKNGDWEIKMRSKNNLNDIIFQGGGKYLQGVQIGIWRELSQNSWNDCQIIYEGSYENGKKYGKWDTYVQQDSSIQKKTLEGGGQYNIKGLKDGPWIDLSESIWNPQQSLIVQKFQSGLSLKNSS</sequence>
<dbReference type="Proteomes" id="UP000692954">
    <property type="component" value="Unassembled WGS sequence"/>
</dbReference>
<name>A0A8S1R8N2_9CILI</name>
<dbReference type="AlphaFoldDB" id="A0A8S1R8N2"/>
<comment type="caution">
    <text evidence="1">The sequence shown here is derived from an EMBL/GenBank/DDBJ whole genome shotgun (WGS) entry which is preliminary data.</text>
</comment>
<protein>
    <submittedName>
        <fullName evidence="1">Uncharacterized protein</fullName>
    </submittedName>
</protein>
<dbReference type="EMBL" id="CAJJDN010000146">
    <property type="protein sequence ID" value="CAD8123714.1"/>
    <property type="molecule type" value="Genomic_DNA"/>
</dbReference>
<reference evidence="1" key="1">
    <citation type="submission" date="2021-01" db="EMBL/GenBank/DDBJ databases">
        <authorList>
            <consortium name="Genoscope - CEA"/>
            <person name="William W."/>
        </authorList>
    </citation>
    <scope>NUCLEOTIDE SEQUENCE</scope>
</reference>
<keyword evidence="2" id="KW-1185">Reference proteome</keyword>
<accession>A0A8S1R8N2</accession>
<dbReference type="PANTHER" id="PTHR33706">
    <property type="entry name" value="MORN VARIANT REPEAT PROTEIN"/>
    <property type="match status" value="1"/>
</dbReference>